<feature type="compositionally biased region" description="Basic and acidic residues" evidence="1">
    <location>
        <begin position="935"/>
        <end position="964"/>
    </location>
</feature>
<proteinExistence type="predicted"/>
<dbReference type="EMBL" id="CDMZ01000504">
    <property type="protein sequence ID" value="CEM15719.1"/>
    <property type="molecule type" value="Genomic_DNA"/>
</dbReference>
<feature type="compositionally biased region" description="Basic and acidic residues" evidence="1">
    <location>
        <begin position="417"/>
        <end position="444"/>
    </location>
</feature>
<name>A0A0G4FN99_9ALVE</name>
<protein>
    <submittedName>
        <fullName evidence="2">Uncharacterized protein</fullName>
    </submittedName>
</protein>
<feature type="compositionally biased region" description="Basic and acidic residues" evidence="1">
    <location>
        <begin position="972"/>
        <end position="990"/>
    </location>
</feature>
<feature type="compositionally biased region" description="Pro residues" evidence="1">
    <location>
        <begin position="617"/>
        <end position="636"/>
    </location>
</feature>
<feature type="region of interest" description="Disordered" evidence="1">
    <location>
        <begin position="107"/>
        <end position="1091"/>
    </location>
</feature>
<reference evidence="2" key="1">
    <citation type="submission" date="2014-11" db="EMBL/GenBank/DDBJ databases">
        <authorList>
            <person name="Otto D Thomas"/>
            <person name="Naeem Raeece"/>
        </authorList>
    </citation>
    <scope>NUCLEOTIDE SEQUENCE</scope>
</reference>
<feature type="compositionally biased region" description="Low complexity" evidence="1">
    <location>
        <begin position="637"/>
        <end position="647"/>
    </location>
</feature>
<feature type="compositionally biased region" description="Polar residues" evidence="1">
    <location>
        <begin position="531"/>
        <end position="547"/>
    </location>
</feature>
<feature type="compositionally biased region" description="Pro residues" evidence="1">
    <location>
        <begin position="284"/>
        <end position="298"/>
    </location>
</feature>
<evidence type="ECO:0000313" key="2">
    <source>
        <dbReference type="EMBL" id="CEM15719.1"/>
    </source>
</evidence>
<sequence length="1137" mass="123208">MSLVCSPSWPSSLPSEFSSKDCLGAAQGDQKHKKQTAVLNRLCPLLENAYKNTKWMLKLQQEYLQTTDARENRHIVQSGFAIPPPPLSCSFLRSTSRGQTVEGVWKGRERKGGDDTEKKEAGMGGGERNDRWNGTLGEDPSRVCGGEGETDSERRRENGRETFTTPPLLWQAAGLSKGEESSSLPFPSSSLTGLATGFPFTPQPQSPWAKKGNTGRNNALQQPPPPPPPIQQLQRTTSALTTGSSTTNAAKQQGNFSGGFSFQSPSISMGGTGNATGVAWRATVPPPPPPLPPTPPADMSPTNVNINAVPFNPSQPPPPSTTPPLFSLMDALASAASRSGGEADASPSFLPTSQSRLAGGDLNVSLSSSGTELQPPPPPPPPPPFPPGNRQQSAEPQQESMHPQSGGAIWSLVGGLREVDGETPGEERERERERVKKECREDSRAIGGGSFLTPSNGGGSFLTPSNGEGSLLTPSNGGGSFLTPSNGGGSLLTPSNGGAAQHPKFQISSSHGETKNGKQLSAEAPVFIPSGTVTFSPSPPQSQTNALSAREFSPHDQPTVPTTKFNTHTISQTMEPPPPPLMSPAPPNRNTNSMKPSDFSPTSNTFNALASKMNPKVQPPPPPPPPRTPPPPPLPPSSNLYPSSDPLQHSVPLPSHSPTGQPKMLIPSHPQQPDLHSAHQFPITQPTHNENLMMPPGQQVGARVSFTPPPPPPPPFPPSQTNRNCDTLTEPQNRQTVRKEQEGNTPEEGMEHDSSLPQKTFLPFQIPQDEHPPPPNTNTTTQMEAEKAKTTLPPSSPTAFKHLPTPKGTSRSPRRKIQNAALPLTPSPAASPRALILMKKKDEEAAIASCTYEKPETESPAKIQKNRNSSAPTPPEGDYEREERIQIPRFRLPTGAQRGFGSQKAFVRKQERDADPSPPLPNHHSCFGGSLSPPELKKETTAWRSRGNGDRDRERDGDDNRDSWRQFQSSYVEERGESGRNDAGRFEDMRLPPQRLSLSGRGGVDSERERERDVERNWRRGSLSFERRLSSKDRDGDRDGDPGFEGEGQRHSVRMDRGGLGDLEGERQEVRWERRQIEREEADSSSYWTREQLHKEGVERNTVGKQGTVQTGFVPRKAAAVRRDLTPPPGFDRLPVS</sequence>
<dbReference type="AlphaFoldDB" id="A0A0G4FN99"/>
<feature type="compositionally biased region" description="Basic and acidic residues" evidence="1">
    <location>
        <begin position="151"/>
        <end position="160"/>
    </location>
</feature>
<feature type="compositionally biased region" description="Gly residues" evidence="1">
    <location>
        <begin position="476"/>
        <end position="490"/>
    </location>
</feature>
<accession>A0A0G4FN99</accession>
<feature type="compositionally biased region" description="Polar residues" evidence="1">
    <location>
        <begin position="559"/>
        <end position="574"/>
    </location>
</feature>
<feature type="compositionally biased region" description="Pro residues" evidence="1">
    <location>
        <begin position="374"/>
        <end position="387"/>
    </location>
</feature>
<feature type="region of interest" description="Disordered" evidence="1">
    <location>
        <begin position="1118"/>
        <end position="1137"/>
    </location>
</feature>
<evidence type="ECO:0000256" key="1">
    <source>
        <dbReference type="SAM" id="MobiDB-lite"/>
    </source>
</evidence>
<feature type="compositionally biased region" description="Basic and acidic residues" evidence="1">
    <location>
        <begin position="107"/>
        <end position="131"/>
    </location>
</feature>
<feature type="compositionally biased region" description="Basic and acidic residues" evidence="1">
    <location>
        <begin position="1025"/>
        <end position="1079"/>
    </location>
</feature>
<feature type="compositionally biased region" description="Polar residues" evidence="1">
    <location>
        <begin position="462"/>
        <end position="475"/>
    </location>
</feature>
<feature type="compositionally biased region" description="Gly residues" evidence="1">
    <location>
        <begin position="446"/>
        <end position="460"/>
    </location>
</feature>
<feature type="compositionally biased region" description="Polar residues" evidence="1">
    <location>
        <begin position="389"/>
        <end position="403"/>
    </location>
</feature>
<gene>
    <name evidence="2" type="ORF">Cvel_17928</name>
</gene>
<feature type="compositionally biased region" description="Polar residues" evidence="1">
    <location>
        <begin position="719"/>
        <end position="735"/>
    </location>
</feature>
<feature type="compositionally biased region" description="Pro residues" evidence="1">
    <location>
        <begin position="707"/>
        <end position="718"/>
    </location>
</feature>
<feature type="compositionally biased region" description="Low complexity" evidence="1">
    <location>
        <begin position="231"/>
        <end position="250"/>
    </location>
</feature>
<feature type="compositionally biased region" description="Low complexity" evidence="1">
    <location>
        <begin position="181"/>
        <end position="191"/>
    </location>
</feature>
<feature type="compositionally biased region" description="Polar residues" evidence="1">
    <location>
        <begin position="588"/>
        <end position="608"/>
    </location>
</feature>
<feature type="compositionally biased region" description="Basic and acidic residues" evidence="1">
    <location>
        <begin position="1004"/>
        <end position="1018"/>
    </location>
</feature>
<feature type="compositionally biased region" description="Pro residues" evidence="1">
    <location>
        <begin position="575"/>
        <end position="587"/>
    </location>
</feature>
<feature type="compositionally biased region" description="Pro residues" evidence="1">
    <location>
        <begin position="313"/>
        <end position="322"/>
    </location>
</feature>
<organism evidence="2">
    <name type="scientific">Chromera velia CCMP2878</name>
    <dbReference type="NCBI Taxonomy" id="1169474"/>
    <lineage>
        <taxon>Eukaryota</taxon>
        <taxon>Sar</taxon>
        <taxon>Alveolata</taxon>
        <taxon>Colpodellida</taxon>
        <taxon>Chromeraceae</taxon>
        <taxon>Chromera</taxon>
    </lineage>
</organism>
<feature type="compositionally biased region" description="Low complexity" evidence="1">
    <location>
        <begin position="820"/>
        <end position="835"/>
    </location>
</feature>
<feature type="compositionally biased region" description="Polar residues" evidence="1">
    <location>
        <begin position="251"/>
        <end position="269"/>
    </location>
</feature>